<dbReference type="CDD" id="cd04163">
    <property type="entry name" value="Era"/>
    <property type="match status" value="1"/>
</dbReference>
<name>A0A1S3HDJ5_LINAN</name>
<dbReference type="OrthoDB" id="8954335at2759"/>
<dbReference type="InParanoid" id="A0A1S3HDJ5"/>
<dbReference type="Gene3D" id="3.40.50.300">
    <property type="entry name" value="P-loop containing nucleotide triphosphate hydrolases"/>
    <property type="match status" value="1"/>
</dbReference>
<dbReference type="GO" id="GO:0005759">
    <property type="term" value="C:mitochondrial matrix"/>
    <property type="evidence" value="ECO:0007669"/>
    <property type="project" value="TreeGrafter"/>
</dbReference>
<dbReference type="Proteomes" id="UP000085678">
    <property type="component" value="Unplaced"/>
</dbReference>
<dbReference type="PANTHER" id="PTHR42698">
    <property type="entry name" value="GTPASE ERA"/>
    <property type="match status" value="1"/>
</dbReference>
<dbReference type="GO" id="GO:0043024">
    <property type="term" value="F:ribosomal small subunit binding"/>
    <property type="evidence" value="ECO:0007669"/>
    <property type="project" value="TreeGrafter"/>
</dbReference>
<keyword evidence="3" id="KW-0547">Nucleotide-binding</keyword>
<dbReference type="Gene3D" id="3.30.300.20">
    <property type="match status" value="1"/>
</dbReference>
<organism evidence="8 9">
    <name type="scientific">Lingula anatina</name>
    <name type="common">Brachiopod</name>
    <name type="synonym">Lingula unguis</name>
    <dbReference type="NCBI Taxonomy" id="7574"/>
    <lineage>
        <taxon>Eukaryota</taxon>
        <taxon>Metazoa</taxon>
        <taxon>Spiralia</taxon>
        <taxon>Lophotrochozoa</taxon>
        <taxon>Brachiopoda</taxon>
        <taxon>Linguliformea</taxon>
        <taxon>Lingulata</taxon>
        <taxon>Lingulida</taxon>
        <taxon>Linguloidea</taxon>
        <taxon>Lingulidae</taxon>
        <taxon>Lingula</taxon>
    </lineage>
</organism>
<dbReference type="SUPFAM" id="SSF52540">
    <property type="entry name" value="P-loop containing nucleoside triphosphate hydrolases"/>
    <property type="match status" value="1"/>
</dbReference>
<dbReference type="NCBIfam" id="TIGR00231">
    <property type="entry name" value="small_GTP"/>
    <property type="match status" value="1"/>
</dbReference>
<keyword evidence="4" id="KW-0342">GTP-binding</keyword>
<dbReference type="STRING" id="7574.A0A1S3HDJ5"/>
<evidence type="ECO:0000259" key="7">
    <source>
        <dbReference type="Pfam" id="PF01926"/>
    </source>
</evidence>
<comment type="similarity">
    <text evidence="1">Belongs to the TRAFAC class TrmE-Era-EngA-EngB-Septin-like GTPase superfamily. Era GTPase family.</text>
</comment>
<dbReference type="InterPro" id="IPR005662">
    <property type="entry name" value="GTPase_Era-like"/>
</dbReference>
<dbReference type="SUPFAM" id="SSF54814">
    <property type="entry name" value="Prokaryotic type KH domain (KH-domain type II)"/>
    <property type="match status" value="1"/>
</dbReference>
<evidence type="ECO:0000313" key="9">
    <source>
        <dbReference type="RefSeq" id="XP_013384117.1"/>
    </source>
</evidence>
<evidence type="ECO:0000256" key="2">
    <source>
        <dbReference type="ARBA" id="ARBA00019149"/>
    </source>
</evidence>
<dbReference type="GeneID" id="106154341"/>
<dbReference type="InterPro" id="IPR030388">
    <property type="entry name" value="G_ERA_dom"/>
</dbReference>
<gene>
    <name evidence="9" type="primary">LOC106154341</name>
</gene>
<evidence type="ECO:0000256" key="6">
    <source>
        <dbReference type="SAM" id="MobiDB-lite"/>
    </source>
</evidence>
<dbReference type="GO" id="GO:0005525">
    <property type="term" value="F:GTP binding"/>
    <property type="evidence" value="ECO:0007669"/>
    <property type="project" value="UniProtKB-KW"/>
</dbReference>
<sequence length="636" mass="72491">MAASMSNVRATNNFLLLKFITKQELFSKQVPKFKERRPPCVYQTLNIRTVNTQAKQKSSNKSAEETDKKLIIQDQNRLPVVTPLKRIGRNIAEHMLLAAQPTDQPTEARTLKIAVLGRPNVGKSTLVNKLLNWKICPVSEKINTSTANSSAILTKDDAQLIFIDTPGVKDVSFFRGRKKTGKKRYLSKIPTSLVCDPQSALYDADLIMVMIDASDKLYRNRLEPPILHALCLHQEKPAILVLNKVDQTRHNKFHLQLARMLTDGFVGGTRTHDKPVRDQVSKYFKNLNPDALMNEVEDYLDKREEKIEDKERDKKPDMTGFPVFSDGKVLGRKEGKKVARDEAMGMLFDKVANILRDENIIKDRVTPYSEEKDEDSIYEAQTYLNSEKETQTPAGEQPFLEEEKKIENIENVETSYEHHNQSEVTGSTTNTPNTLSKSLAPLVKDQDKSVSEIKSQAALMLSDKKWIEYFKYLRKVAGIFVKDKVGWPHFDHVFYVAAKYNQGIDALRDYLLAQAHPGDWEYHSSFVTEMEPNVLVERFIQEKCLDNLPDEVPYRLVIDVSSIDVHPTDNSMAVTAAIYCSTDSHYAIVKKRVDVIARAAKQEIMNAFRCEVTLWLTVKNLKKKKTGNVQKIQKAV</sequence>
<dbReference type="KEGG" id="lak:106154341"/>
<evidence type="ECO:0000256" key="5">
    <source>
        <dbReference type="ARBA" id="ARBA00030975"/>
    </source>
</evidence>
<reference evidence="9" key="1">
    <citation type="submission" date="2025-08" db="UniProtKB">
        <authorList>
            <consortium name="RefSeq"/>
        </authorList>
    </citation>
    <scope>IDENTIFICATION</scope>
    <source>
        <tissue evidence="9">Gonads</tissue>
    </source>
</reference>
<dbReference type="InterPro" id="IPR005225">
    <property type="entry name" value="Small_GTP-bd"/>
</dbReference>
<dbReference type="GO" id="GO:0000028">
    <property type="term" value="P:ribosomal small subunit assembly"/>
    <property type="evidence" value="ECO:0007669"/>
    <property type="project" value="TreeGrafter"/>
</dbReference>
<evidence type="ECO:0000313" key="8">
    <source>
        <dbReference type="Proteomes" id="UP000085678"/>
    </source>
</evidence>
<accession>A0A1S3HDJ5</accession>
<protein>
    <recommendedName>
        <fullName evidence="2">GTPase Era, mitochondrial</fullName>
    </recommendedName>
    <alternativeName>
        <fullName evidence="5">ERA-like protein 1</fullName>
    </alternativeName>
</protein>
<dbReference type="InterPro" id="IPR006073">
    <property type="entry name" value="GTP-bd"/>
</dbReference>
<dbReference type="AlphaFoldDB" id="A0A1S3HDJ5"/>
<keyword evidence="8" id="KW-1185">Reference proteome</keyword>
<dbReference type="RefSeq" id="XP_013384117.1">
    <property type="nucleotide sequence ID" value="XM_013528663.1"/>
</dbReference>
<dbReference type="InterPro" id="IPR009019">
    <property type="entry name" value="KH_sf_prok-type"/>
</dbReference>
<evidence type="ECO:0000256" key="1">
    <source>
        <dbReference type="ARBA" id="ARBA00007921"/>
    </source>
</evidence>
<feature type="compositionally biased region" description="Polar residues" evidence="6">
    <location>
        <begin position="422"/>
        <end position="436"/>
    </location>
</feature>
<dbReference type="InterPro" id="IPR015946">
    <property type="entry name" value="KH_dom-like_a/b"/>
</dbReference>
<evidence type="ECO:0000256" key="3">
    <source>
        <dbReference type="ARBA" id="ARBA00022741"/>
    </source>
</evidence>
<dbReference type="GO" id="GO:0019843">
    <property type="term" value="F:rRNA binding"/>
    <property type="evidence" value="ECO:0007669"/>
    <property type="project" value="TreeGrafter"/>
</dbReference>
<dbReference type="Pfam" id="PF01926">
    <property type="entry name" value="MMR_HSR1"/>
    <property type="match status" value="1"/>
</dbReference>
<proteinExistence type="inferred from homology"/>
<dbReference type="InterPro" id="IPR027417">
    <property type="entry name" value="P-loop_NTPase"/>
</dbReference>
<evidence type="ECO:0000256" key="4">
    <source>
        <dbReference type="ARBA" id="ARBA00023134"/>
    </source>
</evidence>
<dbReference type="PANTHER" id="PTHR42698:SF1">
    <property type="entry name" value="GTPASE ERA, MITOCHONDRIAL"/>
    <property type="match status" value="1"/>
</dbReference>
<feature type="domain" description="G" evidence="7">
    <location>
        <begin position="112"/>
        <end position="244"/>
    </location>
</feature>
<feature type="region of interest" description="Disordered" evidence="6">
    <location>
        <begin position="414"/>
        <end position="436"/>
    </location>
</feature>